<proteinExistence type="predicted"/>
<dbReference type="AlphaFoldDB" id="A0A914CDL4"/>
<dbReference type="WBParaSite" id="ACRNAN_Path_898.g3457.t1">
    <property type="protein sequence ID" value="ACRNAN_Path_898.g3457.t1"/>
    <property type="gene ID" value="ACRNAN_Path_898.g3457"/>
</dbReference>
<keyword evidence="1" id="KW-1185">Reference proteome</keyword>
<name>A0A914CDL4_9BILA</name>
<dbReference type="Proteomes" id="UP000887540">
    <property type="component" value="Unplaced"/>
</dbReference>
<accession>A0A914CDL4</accession>
<sequence>MVTFNAGNNSPTYGGVYVIGIRNNHLYSGRASYNHLEIMERNMLDANPTPTTLFEVEDYIGYFRMSQSRRDITIYGANDRSRGIPIVCLDDSASKWILLDCDGKVFFIQKNEGKQLIPSEGCDEIFLKCHSKYSMNHTQTLFIDYGRIYLLRSSHEHDLYEIEINEKHFTFKAIRIGRIDDMHTDVHHKILVTNEMAISVFQDICMYGFFRVPRLGELAFIKIQKMLSKKFKGDDCGRFEAYKGGISEEGLKKMIGLDAGKSLLPLLG</sequence>
<protein>
    <submittedName>
        <fullName evidence="2">Uncharacterized protein</fullName>
    </submittedName>
</protein>
<evidence type="ECO:0000313" key="2">
    <source>
        <dbReference type="WBParaSite" id="ACRNAN_Path_898.g3457.t1"/>
    </source>
</evidence>
<organism evidence="1 2">
    <name type="scientific">Acrobeloides nanus</name>
    <dbReference type="NCBI Taxonomy" id="290746"/>
    <lineage>
        <taxon>Eukaryota</taxon>
        <taxon>Metazoa</taxon>
        <taxon>Ecdysozoa</taxon>
        <taxon>Nematoda</taxon>
        <taxon>Chromadorea</taxon>
        <taxon>Rhabditida</taxon>
        <taxon>Tylenchina</taxon>
        <taxon>Cephalobomorpha</taxon>
        <taxon>Cephaloboidea</taxon>
        <taxon>Cephalobidae</taxon>
        <taxon>Acrobeloides</taxon>
    </lineage>
</organism>
<reference evidence="2" key="1">
    <citation type="submission" date="2022-11" db="UniProtKB">
        <authorList>
            <consortium name="WormBaseParasite"/>
        </authorList>
    </citation>
    <scope>IDENTIFICATION</scope>
</reference>
<evidence type="ECO:0000313" key="1">
    <source>
        <dbReference type="Proteomes" id="UP000887540"/>
    </source>
</evidence>